<feature type="transmembrane region" description="Helical" evidence="5">
    <location>
        <begin position="98"/>
        <end position="117"/>
    </location>
</feature>
<proteinExistence type="predicted"/>
<comment type="caution">
    <text evidence="7">The sequence shown here is derived from an EMBL/GenBank/DDBJ whole genome shotgun (WGS) entry which is preliminary data.</text>
</comment>
<dbReference type="RefSeq" id="WP_048100868.1">
    <property type="nucleotide sequence ID" value="NZ_JBBYJF010000025.1"/>
</dbReference>
<feature type="transmembrane region" description="Helical" evidence="5">
    <location>
        <begin position="26"/>
        <end position="56"/>
    </location>
</feature>
<dbReference type="EMBL" id="LJCQ01000141">
    <property type="protein sequence ID" value="KPV47072.1"/>
    <property type="molecule type" value="Genomic_DNA"/>
</dbReference>
<protein>
    <submittedName>
        <fullName evidence="7">MFS transporter</fullName>
    </submittedName>
</protein>
<keyword evidence="4 5" id="KW-0472">Membrane</keyword>
<evidence type="ECO:0000256" key="4">
    <source>
        <dbReference type="ARBA" id="ARBA00023136"/>
    </source>
</evidence>
<dbReference type="InterPro" id="IPR036259">
    <property type="entry name" value="MFS_trans_sf"/>
</dbReference>
<dbReference type="Proteomes" id="UP000050515">
    <property type="component" value="Unassembled WGS sequence"/>
</dbReference>
<dbReference type="CDD" id="cd17316">
    <property type="entry name" value="MFS_SV2_like"/>
    <property type="match status" value="1"/>
</dbReference>
<feature type="transmembrane region" description="Helical" evidence="5">
    <location>
        <begin position="68"/>
        <end position="86"/>
    </location>
</feature>
<reference evidence="7 10" key="1">
    <citation type="submission" date="2015-09" db="EMBL/GenBank/DDBJ databases">
        <title>Draft genome sequence of Acidiplasma aeolicum DSM 18409.</title>
        <authorList>
            <person name="Hemp J."/>
        </authorList>
    </citation>
    <scope>NUCLEOTIDE SEQUENCE [LARGE SCALE GENOMIC DNA]</scope>
    <source>
        <strain evidence="7 10">V</strain>
    </source>
</reference>
<reference evidence="8 9" key="2">
    <citation type="submission" date="2015-09" db="EMBL/GenBank/DDBJ databases">
        <title>Heavy metals and arsenic resistance mechanisms in polyextremophilic archaea of the family Ferroplasmaceae.</title>
        <authorList>
            <person name="Bulaev A.G."/>
            <person name="Kanygina A.V."/>
        </authorList>
    </citation>
    <scope>NUCLEOTIDE SEQUENCE [LARGE SCALE GENOMIC DNA]</scope>
    <source>
        <strain evidence="8 9">VT</strain>
    </source>
</reference>
<evidence type="ECO:0000313" key="10">
    <source>
        <dbReference type="Proteomes" id="UP000050515"/>
    </source>
</evidence>
<dbReference type="SUPFAM" id="SSF103473">
    <property type="entry name" value="MFS general substrate transporter"/>
    <property type="match status" value="1"/>
</dbReference>
<feature type="transmembrane region" description="Helical" evidence="5">
    <location>
        <begin position="279"/>
        <end position="302"/>
    </location>
</feature>
<organism evidence="7 10">
    <name type="scientific">Acidiplasma aeolicum</name>
    <dbReference type="NCBI Taxonomy" id="507754"/>
    <lineage>
        <taxon>Archaea</taxon>
        <taxon>Methanobacteriati</taxon>
        <taxon>Thermoplasmatota</taxon>
        <taxon>Thermoplasmata</taxon>
        <taxon>Thermoplasmatales</taxon>
        <taxon>Ferroplasmaceae</taxon>
        <taxon>Acidiplasma</taxon>
    </lineage>
</organism>
<dbReference type="PANTHER" id="PTHR23508">
    <property type="entry name" value="CARBOXYLIC ACID TRANSPORTER PROTEIN HOMOLOG"/>
    <property type="match status" value="1"/>
</dbReference>
<feature type="transmembrane region" description="Helical" evidence="5">
    <location>
        <begin position="314"/>
        <end position="336"/>
    </location>
</feature>
<dbReference type="Gene3D" id="1.20.1250.20">
    <property type="entry name" value="MFS general substrate transporter like domains"/>
    <property type="match status" value="1"/>
</dbReference>
<keyword evidence="2 5" id="KW-0812">Transmembrane</keyword>
<feature type="transmembrane region" description="Helical" evidence="5">
    <location>
        <begin position="190"/>
        <end position="211"/>
    </location>
</feature>
<dbReference type="InterPro" id="IPR020846">
    <property type="entry name" value="MFS_dom"/>
</dbReference>
<dbReference type="PANTHER" id="PTHR23508:SF10">
    <property type="entry name" value="CARBOXYLIC ACID TRANSPORTER PROTEIN HOMOLOG"/>
    <property type="match status" value="1"/>
</dbReference>
<name>A0A0P9ESX4_9ARCH</name>
<accession>A0A0P9ESX4</accession>
<dbReference type="PROSITE" id="PS50850">
    <property type="entry name" value="MFS"/>
    <property type="match status" value="1"/>
</dbReference>
<dbReference type="OrthoDB" id="117970at2157"/>
<feature type="transmembrane region" description="Helical" evidence="5">
    <location>
        <begin position="123"/>
        <end position="144"/>
    </location>
</feature>
<feature type="transmembrane region" description="Helical" evidence="5">
    <location>
        <begin position="156"/>
        <end position="178"/>
    </location>
</feature>
<evidence type="ECO:0000256" key="5">
    <source>
        <dbReference type="SAM" id="Phobius"/>
    </source>
</evidence>
<keyword evidence="9" id="KW-1185">Reference proteome</keyword>
<dbReference type="Pfam" id="PF00083">
    <property type="entry name" value="Sugar_tr"/>
    <property type="match status" value="1"/>
</dbReference>
<comment type="subcellular location">
    <subcellularLocation>
        <location evidence="1">Membrane</location>
        <topology evidence="1">Multi-pass membrane protein</topology>
    </subcellularLocation>
</comment>
<evidence type="ECO:0000259" key="6">
    <source>
        <dbReference type="PROSITE" id="PS50850"/>
    </source>
</evidence>
<feature type="transmembrane region" description="Helical" evidence="5">
    <location>
        <begin position="375"/>
        <end position="395"/>
    </location>
</feature>
<evidence type="ECO:0000313" key="9">
    <source>
        <dbReference type="Proteomes" id="UP000050320"/>
    </source>
</evidence>
<dbReference type="InterPro" id="IPR005828">
    <property type="entry name" value="MFS_sugar_transport-like"/>
</dbReference>
<sequence>MQQDIQKNELKSRIPFRLDRLPFSRWHVLVVIALGFTWILDGLEVTMVGVIGSVLISPKTLDFTSAEVGFVATAYLIGAVIGSVFFAELTDIHGRKKLFMVTLSVYILGTVFTAFSFNFPSFFLFRFITGLGIGGEYAAINSAIDELMPSKYRGRIDLAINGSWWVGTIVGSIGSLYLLNTSIFPINLGWRLSFAIGAILAIAVLLIRRYVPESPRWLLMHGKLDEAREITTNIEDTVSKSTGKDLEQVSRYITIKPQRRIRAKEIVDTLFKKYPKRTVLGLSLMAGQAFLYNAIFFTYALVLKVFYGIPSDEIGYFIIPFAVGNFVGPLVLGKLFDTRGRKLMISFTYIFSGALLMLTAYLFYIGVLNAVTQTLLWSIIFFFASAGASSAYLTVSEVFPVEMRAMAIAVFYSIGTGIGGVLAPSLFGILIASKSPFSLSMGYLLGASLMVISGIVEIFLGVKAEKKSLEDVARPLTAEDIESYNKEPVNYNNEEAN</sequence>
<dbReference type="AlphaFoldDB" id="A0A0P9ESX4"/>
<evidence type="ECO:0000256" key="2">
    <source>
        <dbReference type="ARBA" id="ARBA00022692"/>
    </source>
</evidence>
<feature type="domain" description="Major facilitator superfamily (MFS) profile" evidence="6">
    <location>
        <begin position="30"/>
        <end position="465"/>
    </location>
</feature>
<feature type="transmembrane region" description="Helical" evidence="5">
    <location>
        <begin position="407"/>
        <end position="431"/>
    </location>
</feature>
<evidence type="ECO:0000256" key="3">
    <source>
        <dbReference type="ARBA" id="ARBA00022989"/>
    </source>
</evidence>
<dbReference type="GO" id="GO:0005886">
    <property type="term" value="C:plasma membrane"/>
    <property type="evidence" value="ECO:0007669"/>
    <property type="project" value="TreeGrafter"/>
</dbReference>
<dbReference type="EMBL" id="LKBG01000062">
    <property type="protein sequence ID" value="KQB35965.1"/>
    <property type="molecule type" value="Genomic_DNA"/>
</dbReference>
<evidence type="ECO:0000313" key="7">
    <source>
        <dbReference type="EMBL" id="KPV47072.1"/>
    </source>
</evidence>
<dbReference type="GO" id="GO:0046943">
    <property type="term" value="F:carboxylic acid transmembrane transporter activity"/>
    <property type="evidence" value="ECO:0007669"/>
    <property type="project" value="TreeGrafter"/>
</dbReference>
<keyword evidence="3 5" id="KW-1133">Transmembrane helix</keyword>
<dbReference type="PATRIC" id="fig|507754.4.peg.519"/>
<dbReference type="GeneID" id="84221700"/>
<evidence type="ECO:0000256" key="1">
    <source>
        <dbReference type="ARBA" id="ARBA00004141"/>
    </source>
</evidence>
<feature type="transmembrane region" description="Helical" evidence="5">
    <location>
        <begin position="343"/>
        <end position="363"/>
    </location>
</feature>
<dbReference type="Proteomes" id="UP000050320">
    <property type="component" value="Unassembled WGS sequence"/>
</dbReference>
<feature type="transmembrane region" description="Helical" evidence="5">
    <location>
        <begin position="443"/>
        <end position="462"/>
    </location>
</feature>
<gene>
    <name evidence="8" type="ORF">AOG54_08270</name>
    <name evidence="7" type="ORF">SE19_02660</name>
</gene>
<evidence type="ECO:0000313" key="8">
    <source>
        <dbReference type="EMBL" id="KQB35965.1"/>
    </source>
</evidence>